<evidence type="ECO:0000256" key="14">
    <source>
        <dbReference type="ARBA" id="ARBA00078796"/>
    </source>
</evidence>
<evidence type="ECO:0000259" key="18">
    <source>
        <dbReference type="Pfam" id="PF22249"/>
    </source>
</evidence>
<dbReference type="FunCoup" id="A0A2J7RN14">
    <property type="interactions" value="836"/>
</dbReference>
<keyword evidence="10 15" id="KW-1133">Transmembrane helix</keyword>
<dbReference type="SUPFAM" id="SSF53187">
    <property type="entry name" value="Zn-dependent exopeptidases"/>
    <property type="match status" value="1"/>
</dbReference>
<dbReference type="InterPro" id="IPR045175">
    <property type="entry name" value="M28_fam"/>
</dbReference>
<evidence type="ECO:0000313" key="20">
    <source>
        <dbReference type="Proteomes" id="UP000235965"/>
    </source>
</evidence>
<reference evidence="19 20" key="1">
    <citation type="submission" date="2017-12" db="EMBL/GenBank/DDBJ databases">
        <title>Hemimetabolous genomes reveal molecular basis of termite eusociality.</title>
        <authorList>
            <person name="Harrison M.C."/>
            <person name="Jongepier E."/>
            <person name="Robertson H.M."/>
            <person name="Arning N."/>
            <person name="Bitard-Feildel T."/>
            <person name="Chao H."/>
            <person name="Childers C.P."/>
            <person name="Dinh H."/>
            <person name="Doddapaneni H."/>
            <person name="Dugan S."/>
            <person name="Gowin J."/>
            <person name="Greiner C."/>
            <person name="Han Y."/>
            <person name="Hu H."/>
            <person name="Hughes D.S.T."/>
            <person name="Huylmans A.-K."/>
            <person name="Kemena C."/>
            <person name="Kremer L.P.M."/>
            <person name="Lee S.L."/>
            <person name="Lopez-Ezquerra A."/>
            <person name="Mallet L."/>
            <person name="Monroy-Kuhn J.M."/>
            <person name="Moser A."/>
            <person name="Murali S.C."/>
            <person name="Muzny D.M."/>
            <person name="Otani S."/>
            <person name="Piulachs M.-D."/>
            <person name="Poelchau M."/>
            <person name="Qu J."/>
            <person name="Schaub F."/>
            <person name="Wada-Katsumata A."/>
            <person name="Worley K.C."/>
            <person name="Xie Q."/>
            <person name="Ylla G."/>
            <person name="Poulsen M."/>
            <person name="Gibbs R.A."/>
            <person name="Schal C."/>
            <person name="Richards S."/>
            <person name="Belles X."/>
            <person name="Korb J."/>
            <person name="Bornberg-Bauer E."/>
        </authorList>
    </citation>
    <scope>NUCLEOTIDE SEQUENCE [LARGE SCALE GENOMIC DNA]</scope>
    <source>
        <tissue evidence="19">Whole body</tissue>
    </source>
</reference>
<organism evidence="19 20">
    <name type="scientific">Cryptotermes secundus</name>
    <dbReference type="NCBI Taxonomy" id="105785"/>
    <lineage>
        <taxon>Eukaryota</taxon>
        <taxon>Metazoa</taxon>
        <taxon>Ecdysozoa</taxon>
        <taxon>Arthropoda</taxon>
        <taxon>Hexapoda</taxon>
        <taxon>Insecta</taxon>
        <taxon>Pterygota</taxon>
        <taxon>Neoptera</taxon>
        <taxon>Polyneoptera</taxon>
        <taxon>Dictyoptera</taxon>
        <taxon>Blattodea</taxon>
        <taxon>Blattoidea</taxon>
        <taxon>Termitoidae</taxon>
        <taxon>Kalotermitidae</taxon>
        <taxon>Cryptotermitinae</taxon>
        <taxon>Cryptotermes</taxon>
    </lineage>
</organism>
<dbReference type="CDD" id="cd03875">
    <property type="entry name" value="M28_Fxna_like"/>
    <property type="match status" value="1"/>
</dbReference>
<evidence type="ECO:0000256" key="4">
    <source>
        <dbReference type="ARBA" id="ARBA00022670"/>
    </source>
</evidence>
<evidence type="ECO:0000256" key="10">
    <source>
        <dbReference type="ARBA" id="ARBA00022989"/>
    </source>
</evidence>
<proteinExistence type="inferred from homology"/>
<keyword evidence="6" id="KW-0479">Metal-binding</keyword>
<keyword evidence="5 15" id="KW-0812">Transmembrane</keyword>
<evidence type="ECO:0000256" key="8">
    <source>
        <dbReference type="ARBA" id="ARBA00022824"/>
    </source>
</evidence>
<evidence type="ECO:0000256" key="11">
    <source>
        <dbReference type="ARBA" id="ARBA00023049"/>
    </source>
</evidence>
<feature type="transmembrane region" description="Helical" evidence="15">
    <location>
        <begin position="29"/>
        <end position="55"/>
    </location>
</feature>
<evidence type="ECO:0000256" key="5">
    <source>
        <dbReference type="ARBA" id="ARBA00022692"/>
    </source>
</evidence>
<dbReference type="Gene3D" id="3.40.630.10">
    <property type="entry name" value="Zn peptidases"/>
    <property type="match status" value="1"/>
</dbReference>
<feature type="domain" description="Peptidase M28" evidence="16">
    <location>
        <begin position="153"/>
        <end position="347"/>
    </location>
</feature>
<keyword evidence="4" id="KW-0645">Protease</keyword>
<feature type="transmembrane region" description="Helical" evidence="15">
    <location>
        <begin position="462"/>
        <end position="486"/>
    </location>
</feature>
<gene>
    <name evidence="19" type="primary">Ermp1_1</name>
    <name evidence="19" type="ORF">B7P43_G06472</name>
</gene>
<protein>
    <recommendedName>
        <fullName evidence="14">FXNA-like protease</fullName>
    </recommendedName>
</protein>
<dbReference type="GO" id="GO:0005789">
    <property type="term" value="C:endoplasmic reticulum membrane"/>
    <property type="evidence" value="ECO:0007669"/>
    <property type="project" value="UniProtKB-SubCell"/>
</dbReference>
<dbReference type="PANTHER" id="PTHR12147">
    <property type="entry name" value="METALLOPEPTIDASE M28 FAMILY MEMBER"/>
    <property type="match status" value="1"/>
</dbReference>
<evidence type="ECO:0000256" key="2">
    <source>
        <dbReference type="ARBA" id="ARBA00004477"/>
    </source>
</evidence>
<evidence type="ECO:0000256" key="12">
    <source>
        <dbReference type="ARBA" id="ARBA00023136"/>
    </source>
</evidence>
<evidence type="ECO:0000256" key="3">
    <source>
        <dbReference type="ARBA" id="ARBA00010918"/>
    </source>
</evidence>
<feature type="transmembrane region" description="Helical" evidence="15">
    <location>
        <begin position="422"/>
        <end position="450"/>
    </location>
</feature>
<evidence type="ECO:0000256" key="7">
    <source>
        <dbReference type="ARBA" id="ARBA00022801"/>
    </source>
</evidence>
<feature type="transmembrane region" description="Helical" evidence="15">
    <location>
        <begin position="506"/>
        <end position="532"/>
    </location>
</feature>
<dbReference type="Proteomes" id="UP000235965">
    <property type="component" value="Unassembled WGS sequence"/>
</dbReference>
<dbReference type="OrthoDB" id="76293at2759"/>
<keyword evidence="9" id="KW-0862">Zinc</keyword>
<keyword evidence="11" id="KW-0482">Metalloprotease</keyword>
<sequence>MKGVRLRVRDSSTDVLPERYGVRRKPRKYLLPIPASYFVAVLCFLFFVFVVIVLVERKLPTPLRLVDAPSNPESFIAERAMNHLMRLTDIGPRTTGSYENEVLAIKFFEEEISHIMDQAKPVHRVQVDIQKTSGAFPLHFLDGMTNVYRNVQNVIVRVSAKHSESPHSLLVNCHFDTVSGSPGGSDDGASCAIMLEILQIITQLDQPLKHNLILLFNGAEENLMQASHGFITQHKWANEVRAFVNLEACGAGGREILFQAGPRHPWMMQTYSESVPYPYASSLAQEIFQSGVIPGDTDFRIFRDFGHVSGLDFAWSKNGYVYHTKFDNVRQIPLGTLQRTGDNILALTKGLVNNDKMANTEKYASGNLVFFDFLGAFVIRWSEGTAMLINTLAVAVSIYCLFKNMKASVTRDMEYTVYVRQLAISSSVAIGSLLLILLANFLIALTLTALGRSMSWFARPVWIFFLYICPTLFVPMVLLLLVSRWQRSVVTSAWTLFQLYSDGYQILWTLILLICTVLRIRSGFIALLWIFFTIIENFCRTLLFRHWRGGKWLLLHVAALLLPFTQCLYLILAATSLYVPIMGRIGAGNNAEVIVSLLIGIKFGLLFTCIVPLILLVKNPDRVLSMLSGLFLIAVGLLILTPLGFPYSADPAAPAPQRFMIAHADRTFHDEAGNVKHHDTGYWVVNMDQNSPHTVKSLVSEMTHMQLVDQDCVQQVYCGMPYLMPALSFIWKTHWIPGPPPLISLPTTLYLNKSEMISHDHKRLTFTITGPDHIGVILSPVQGVVLGHWSLYEQERPAGPKWNGRDTYFIYYAYASDPGPWTFSIDLKGPRLSNRTTVDMAVTSHFMHGPAQVGVRFRRFLLQFPPWTDITAWTATYASWKF</sequence>
<dbReference type="GO" id="GO:0006508">
    <property type="term" value="P:proteolysis"/>
    <property type="evidence" value="ECO:0007669"/>
    <property type="project" value="UniProtKB-KW"/>
</dbReference>
<feature type="transmembrane region" description="Helical" evidence="15">
    <location>
        <begin position="623"/>
        <end position="645"/>
    </location>
</feature>
<feature type="domain" description="Endoplasmic reticulum metallopeptidase 1/1-A TM" evidence="18">
    <location>
        <begin position="418"/>
        <end position="635"/>
    </location>
</feature>
<dbReference type="FunFam" id="3.40.630.10:FF:000008">
    <property type="entry name" value="Endoplasmic reticulum metallopeptidase 1"/>
    <property type="match status" value="1"/>
</dbReference>
<dbReference type="Pfam" id="PF22248">
    <property type="entry name" value="ERMP1_C"/>
    <property type="match status" value="1"/>
</dbReference>
<keyword evidence="12 15" id="KW-0472">Membrane</keyword>
<keyword evidence="8" id="KW-0256">Endoplasmic reticulum</keyword>
<evidence type="ECO:0000313" key="19">
    <source>
        <dbReference type="EMBL" id="PNF42218.1"/>
    </source>
</evidence>
<dbReference type="InterPro" id="IPR053973">
    <property type="entry name" value="ERMP1-like_C"/>
</dbReference>
<evidence type="ECO:0000256" key="6">
    <source>
        <dbReference type="ARBA" id="ARBA00022723"/>
    </source>
</evidence>
<dbReference type="InterPro" id="IPR053974">
    <property type="entry name" value="ERMP1_1-A_TM"/>
</dbReference>
<dbReference type="GO" id="GO:0008235">
    <property type="term" value="F:metalloexopeptidase activity"/>
    <property type="evidence" value="ECO:0007669"/>
    <property type="project" value="InterPro"/>
</dbReference>
<evidence type="ECO:0000256" key="13">
    <source>
        <dbReference type="ARBA" id="ARBA00023180"/>
    </source>
</evidence>
<comment type="caution">
    <text evidence="19">The sequence shown here is derived from an EMBL/GenBank/DDBJ whole genome shotgun (WGS) entry which is preliminary data.</text>
</comment>
<accession>A0A2J7RN14</accession>
<dbReference type="InParanoid" id="A0A2J7RN14"/>
<dbReference type="PANTHER" id="PTHR12147:SF22">
    <property type="entry name" value="ENDOPLASMIC RETICULUM METALLOPEPTIDASE 1"/>
    <property type="match status" value="1"/>
</dbReference>
<evidence type="ECO:0000256" key="9">
    <source>
        <dbReference type="ARBA" id="ARBA00022833"/>
    </source>
</evidence>
<feature type="transmembrane region" description="Helical" evidence="15">
    <location>
        <begin position="386"/>
        <end position="402"/>
    </location>
</feature>
<evidence type="ECO:0000259" key="16">
    <source>
        <dbReference type="Pfam" id="PF04389"/>
    </source>
</evidence>
<comment type="cofactor">
    <cofactor evidence="1">
        <name>Zn(2+)</name>
        <dbReference type="ChEBI" id="CHEBI:29105"/>
    </cofactor>
</comment>
<evidence type="ECO:0000259" key="17">
    <source>
        <dbReference type="Pfam" id="PF22248"/>
    </source>
</evidence>
<dbReference type="EMBL" id="NEVH01002546">
    <property type="protein sequence ID" value="PNF42218.1"/>
    <property type="molecule type" value="Genomic_DNA"/>
</dbReference>
<evidence type="ECO:0000256" key="15">
    <source>
        <dbReference type="SAM" id="Phobius"/>
    </source>
</evidence>
<feature type="transmembrane region" description="Helical" evidence="15">
    <location>
        <begin position="593"/>
        <end position="616"/>
    </location>
</feature>
<dbReference type="Pfam" id="PF22249">
    <property type="entry name" value="ERMP1-TM"/>
    <property type="match status" value="1"/>
</dbReference>
<comment type="subcellular location">
    <subcellularLocation>
        <location evidence="2">Endoplasmic reticulum membrane</location>
        <topology evidence="2">Multi-pass membrane protein</topology>
    </subcellularLocation>
</comment>
<name>A0A2J7RN14_9NEOP</name>
<feature type="domain" description="Endoplasmic reticulum metallopeptidase 1-like C-terminal" evidence="17">
    <location>
        <begin position="654"/>
        <end position="880"/>
    </location>
</feature>
<keyword evidence="20" id="KW-1185">Reference proteome</keyword>
<keyword evidence="13" id="KW-0325">Glycoprotein</keyword>
<dbReference type="InterPro" id="IPR007484">
    <property type="entry name" value="Peptidase_M28"/>
</dbReference>
<feature type="transmembrane region" description="Helical" evidence="15">
    <location>
        <begin position="553"/>
        <end position="581"/>
    </location>
</feature>
<dbReference type="STRING" id="105785.A0A2J7RN14"/>
<evidence type="ECO:0000256" key="1">
    <source>
        <dbReference type="ARBA" id="ARBA00001947"/>
    </source>
</evidence>
<dbReference type="Pfam" id="PF04389">
    <property type="entry name" value="Peptidase_M28"/>
    <property type="match status" value="1"/>
</dbReference>
<comment type="similarity">
    <text evidence="3">Belongs to the peptidase M28 family.</text>
</comment>
<keyword evidence="7" id="KW-0378">Hydrolase</keyword>
<dbReference type="GO" id="GO:0046872">
    <property type="term" value="F:metal ion binding"/>
    <property type="evidence" value="ECO:0007669"/>
    <property type="project" value="UniProtKB-KW"/>
</dbReference>
<dbReference type="AlphaFoldDB" id="A0A2J7RN14"/>
<dbReference type="InterPro" id="IPR048024">
    <property type="entry name" value="Fxna-like_M28_dom"/>
</dbReference>